<dbReference type="EMBL" id="JANIEK010000064">
    <property type="protein sequence ID" value="MCT4796373.1"/>
    <property type="molecule type" value="Genomic_DNA"/>
</dbReference>
<dbReference type="Pfam" id="PF00106">
    <property type="entry name" value="adh_short"/>
    <property type="match status" value="1"/>
</dbReference>
<evidence type="ECO:0000256" key="1">
    <source>
        <dbReference type="ARBA" id="ARBA00006484"/>
    </source>
</evidence>
<gene>
    <name evidence="4" type="ORF">NQG31_12535</name>
</gene>
<dbReference type="PRINTS" id="PR00080">
    <property type="entry name" value="SDRFAMILY"/>
</dbReference>
<dbReference type="InterPro" id="IPR036291">
    <property type="entry name" value="NAD(P)-bd_dom_sf"/>
</dbReference>
<dbReference type="Proteomes" id="UP001206821">
    <property type="component" value="Unassembled WGS sequence"/>
</dbReference>
<comment type="similarity">
    <text evidence="1 3">Belongs to the short-chain dehydrogenases/reductases (SDR) family.</text>
</comment>
<evidence type="ECO:0000313" key="5">
    <source>
        <dbReference type="Proteomes" id="UP001206821"/>
    </source>
</evidence>
<dbReference type="CDD" id="cd05233">
    <property type="entry name" value="SDR_c"/>
    <property type="match status" value="1"/>
</dbReference>
<organism evidence="4 5">
    <name type="scientific">Exiguobacterium alkaliphilum</name>
    <dbReference type="NCBI Taxonomy" id="1428684"/>
    <lineage>
        <taxon>Bacteria</taxon>
        <taxon>Bacillati</taxon>
        <taxon>Bacillota</taxon>
        <taxon>Bacilli</taxon>
        <taxon>Bacillales</taxon>
        <taxon>Bacillales Family XII. Incertae Sedis</taxon>
        <taxon>Exiguobacterium</taxon>
    </lineage>
</organism>
<dbReference type="Gene3D" id="3.40.50.720">
    <property type="entry name" value="NAD(P)-binding Rossmann-like Domain"/>
    <property type="match status" value="1"/>
</dbReference>
<evidence type="ECO:0000313" key="4">
    <source>
        <dbReference type="EMBL" id="MCT4796373.1"/>
    </source>
</evidence>
<dbReference type="InterPro" id="IPR020904">
    <property type="entry name" value="Sc_DH/Rdtase_CS"/>
</dbReference>
<sequence>MVKHIVITGASSGFGAALAHCFYERGYKLTLVARSEERLKGLAKQLNANWHVADVITSYDTLVSEIEQAYGPIDGWVNNAGIGEFDAVVDQTKAVIEETMMLNATAPMVLSRDCAKRMRAGGTIVNVCSQAAKVPTPKSAVYAGSKAALLQFSNALRLELRPRDIHVLTVNPGPIATPFFERADKSGRYEQSVKRIMLSPDRLARRVVKAFERAEREVNAPWWMNAGAKAYAMCPVWFERLAKRGFDKK</sequence>
<dbReference type="PANTHER" id="PTHR44196">
    <property type="entry name" value="DEHYDROGENASE/REDUCTASE SDR FAMILY MEMBER 7B"/>
    <property type="match status" value="1"/>
</dbReference>
<evidence type="ECO:0000256" key="2">
    <source>
        <dbReference type="ARBA" id="ARBA00023002"/>
    </source>
</evidence>
<name>A0ABT2L0G0_9BACL</name>
<accession>A0ABT2L0G0</accession>
<comment type="caution">
    <text evidence="4">The sequence shown here is derived from an EMBL/GenBank/DDBJ whole genome shotgun (WGS) entry which is preliminary data.</text>
</comment>
<evidence type="ECO:0000256" key="3">
    <source>
        <dbReference type="RuleBase" id="RU000363"/>
    </source>
</evidence>
<keyword evidence="5" id="KW-1185">Reference proteome</keyword>
<dbReference type="InterPro" id="IPR002347">
    <property type="entry name" value="SDR_fam"/>
</dbReference>
<dbReference type="RefSeq" id="WP_034818151.1">
    <property type="nucleotide sequence ID" value="NZ_JANIEK010000064.1"/>
</dbReference>
<reference evidence="4 5" key="1">
    <citation type="submission" date="2022-07" db="EMBL/GenBank/DDBJ databases">
        <title>Genomic and pangenome structural analysis of the polyextremophile Exiguobacterium.</title>
        <authorList>
            <person name="Shen L."/>
        </authorList>
    </citation>
    <scope>NUCLEOTIDE SEQUENCE [LARGE SCALE GENOMIC DNA]</scope>
    <source>
        <strain evidence="4 5">12_1</strain>
    </source>
</reference>
<dbReference type="PANTHER" id="PTHR44196:SF1">
    <property type="entry name" value="DEHYDROGENASE_REDUCTASE SDR FAMILY MEMBER 7B"/>
    <property type="match status" value="1"/>
</dbReference>
<dbReference type="PRINTS" id="PR00081">
    <property type="entry name" value="GDHRDH"/>
</dbReference>
<dbReference type="SUPFAM" id="SSF51735">
    <property type="entry name" value="NAD(P)-binding Rossmann-fold domains"/>
    <property type="match status" value="1"/>
</dbReference>
<dbReference type="PROSITE" id="PS00061">
    <property type="entry name" value="ADH_SHORT"/>
    <property type="match status" value="1"/>
</dbReference>
<keyword evidence="2" id="KW-0560">Oxidoreductase</keyword>
<proteinExistence type="inferred from homology"/>
<protein>
    <submittedName>
        <fullName evidence="4">SDR family oxidoreductase</fullName>
    </submittedName>
</protein>